<dbReference type="AlphaFoldDB" id="A0A6L2JYD1"/>
<evidence type="ECO:0000256" key="1">
    <source>
        <dbReference type="SAM" id="MobiDB-lite"/>
    </source>
</evidence>
<feature type="compositionally biased region" description="Basic and acidic residues" evidence="1">
    <location>
        <begin position="268"/>
        <end position="279"/>
    </location>
</feature>
<comment type="caution">
    <text evidence="2">The sequence shown here is derived from an EMBL/GenBank/DDBJ whole genome shotgun (WGS) entry which is preliminary data.</text>
</comment>
<feature type="compositionally biased region" description="Acidic residues" evidence="1">
    <location>
        <begin position="147"/>
        <end position="158"/>
    </location>
</feature>
<feature type="compositionally biased region" description="Basic and acidic residues" evidence="1">
    <location>
        <begin position="97"/>
        <end position="115"/>
    </location>
</feature>
<feature type="region of interest" description="Disordered" evidence="1">
    <location>
        <begin position="84"/>
        <end position="216"/>
    </location>
</feature>
<dbReference type="EMBL" id="BKCJ010001527">
    <property type="protein sequence ID" value="GEU42121.1"/>
    <property type="molecule type" value="Genomic_DNA"/>
</dbReference>
<accession>A0A6L2JYD1</accession>
<evidence type="ECO:0000313" key="2">
    <source>
        <dbReference type="EMBL" id="GEU42121.1"/>
    </source>
</evidence>
<proteinExistence type="predicted"/>
<organism evidence="2">
    <name type="scientific">Tanacetum cinerariifolium</name>
    <name type="common">Dalmatian daisy</name>
    <name type="synonym">Chrysanthemum cinerariifolium</name>
    <dbReference type="NCBI Taxonomy" id="118510"/>
    <lineage>
        <taxon>Eukaryota</taxon>
        <taxon>Viridiplantae</taxon>
        <taxon>Streptophyta</taxon>
        <taxon>Embryophyta</taxon>
        <taxon>Tracheophyta</taxon>
        <taxon>Spermatophyta</taxon>
        <taxon>Magnoliopsida</taxon>
        <taxon>eudicotyledons</taxon>
        <taxon>Gunneridae</taxon>
        <taxon>Pentapetalae</taxon>
        <taxon>asterids</taxon>
        <taxon>campanulids</taxon>
        <taxon>Asterales</taxon>
        <taxon>Asteraceae</taxon>
        <taxon>Asteroideae</taxon>
        <taxon>Anthemideae</taxon>
        <taxon>Anthemidinae</taxon>
        <taxon>Tanacetum</taxon>
    </lineage>
</organism>
<feature type="region of interest" description="Disordered" evidence="1">
    <location>
        <begin position="240"/>
        <end position="297"/>
    </location>
</feature>
<reference evidence="2" key="1">
    <citation type="journal article" date="2019" name="Sci. Rep.">
        <title>Draft genome of Tanacetum cinerariifolium, the natural source of mosquito coil.</title>
        <authorList>
            <person name="Yamashiro T."/>
            <person name="Shiraishi A."/>
            <person name="Satake H."/>
            <person name="Nakayama K."/>
        </authorList>
    </citation>
    <scope>NUCLEOTIDE SEQUENCE</scope>
</reference>
<feature type="compositionally biased region" description="Basic and acidic residues" evidence="1">
    <location>
        <begin position="159"/>
        <end position="177"/>
    </location>
</feature>
<feature type="compositionally biased region" description="Basic and acidic residues" evidence="1">
    <location>
        <begin position="184"/>
        <end position="202"/>
    </location>
</feature>
<feature type="compositionally biased region" description="Basic and acidic residues" evidence="1">
    <location>
        <begin position="247"/>
        <end position="258"/>
    </location>
</feature>
<feature type="compositionally biased region" description="Basic and acidic residues" evidence="1">
    <location>
        <begin position="133"/>
        <end position="146"/>
    </location>
</feature>
<name>A0A6L2JYD1_TANCI</name>
<sequence length="472" mass="53649">MGKKKDDVNVQKEEKKKDIVKKKDVILRKKRSITIVDKILHVSKEAVKLAESISLTEAELQDEDHRLHETHASLIIRKEAKEIADTGEIKESEDDEGSRASKEEYILKHIPKDSSEGFGVILGVPDKPMIASDKSEKDGSEKAESGHDDEETAAEEIVDTEKADEKQADEEHANKEMADEEKVDEEKPKEEKADDKQARADQADDDQAKEDQAEHLDLHNALSIGIDEAIAKGETDLSKVLKKRRHDEKDKDPFVDSKKGKKKRRQKDFKPSKDKEPTHSLKKGKAASQPSKNDKYVNVEEVVQDAAIETEEQVLDDVVNVDEQPQADAAPKLDNSIWFRQDTIIRPETPNSEWHKKPNADDTQEHNWFNKMVNAEKDPLTFDDLMDDPDREVLVAETFDGKTNDKLTKNEVKKIEADDQAIQIILIGLPEDIYAIVDSCQTAQKIWLRVQQIMKGSDIGIQDKKDKLFNEW</sequence>
<protein>
    <submittedName>
        <fullName evidence="2">Uncharacterized protein</fullName>
    </submittedName>
</protein>
<gene>
    <name evidence="2" type="ORF">Tci_014099</name>
</gene>